<protein>
    <submittedName>
        <fullName evidence="4">Ribosomal-protein-alanine acetyltransferase</fullName>
    </submittedName>
</protein>
<evidence type="ECO:0000313" key="4">
    <source>
        <dbReference type="EMBL" id="MBA8848998.1"/>
    </source>
</evidence>
<evidence type="ECO:0000313" key="5">
    <source>
        <dbReference type="Proteomes" id="UP000585905"/>
    </source>
</evidence>
<dbReference type="GO" id="GO:0008080">
    <property type="term" value="F:N-acetyltransferase activity"/>
    <property type="evidence" value="ECO:0007669"/>
    <property type="project" value="InterPro"/>
</dbReference>
<dbReference type="Gene3D" id="3.40.630.30">
    <property type="match status" value="1"/>
</dbReference>
<comment type="caution">
    <text evidence="4">The sequence shown here is derived from an EMBL/GenBank/DDBJ whole genome shotgun (WGS) entry which is preliminary data.</text>
</comment>
<evidence type="ECO:0000256" key="2">
    <source>
        <dbReference type="ARBA" id="ARBA00023315"/>
    </source>
</evidence>
<dbReference type="InterPro" id="IPR016181">
    <property type="entry name" value="Acyl_CoA_acyltransferase"/>
</dbReference>
<dbReference type="InterPro" id="IPR000182">
    <property type="entry name" value="GNAT_dom"/>
</dbReference>
<dbReference type="InterPro" id="IPR006464">
    <property type="entry name" value="AcTrfase_RimI/Ard1"/>
</dbReference>
<dbReference type="Pfam" id="PF00583">
    <property type="entry name" value="Acetyltransf_1"/>
    <property type="match status" value="1"/>
</dbReference>
<dbReference type="RefSeq" id="WP_182491802.1">
    <property type="nucleotide sequence ID" value="NZ_BAAAOV010000001.1"/>
</dbReference>
<dbReference type="CDD" id="cd04301">
    <property type="entry name" value="NAT_SF"/>
    <property type="match status" value="1"/>
</dbReference>
<feature type="domain" description="N-acetyltransferase" evidence="3">
    <location>
        <begin position="17"/>
        <end position="164"/>
    </location>
</feature>
<evidence type="ECO:0000256" key="1">
    <source>
        <dbReference type="ARBA" id="ARBA00022679"/>
    </source>
</evidence>
<dbReference type="Proteomes" id="UP000585905">
    <property type="component" value="Unassembled WGS sequence"/>
</dbReference>
<sequence>MSGRGSTAGSGGAAPAIRVRDAELADLDAIMALETATFPGDAWSRDLMAAELASPHTVYVVIESGDEVVAYAGLSAPAGAEQGDIQTIAVDPTHRRLGIGTVLMRELLGAARARGATQVFLEVRADNPGAEELYRRHGFARIGVRPHYYQPDDVDAIVMRWEGAA</sequence>
<dbReference type="SUPFAM" id="SSF55729">
    <property type="entry name" value="Acyl-CoA N-acyltransferases (Nat)"/>
    <property type="match status" value="1"/>
</dbReference>
<name>A0A839EHF8_9MICO</name>
<dbReference type="NCBIfam" id="TIGR01575">
    <property type="entry name" value="rimI"/>
    <property type="match status" value="1"/>
</dbReference>
<dbReference type="EMBL" id="JACGWX010000010">
    <property type="protein sequence ID" value="MBA8848998.1"/>
    <property type="molecule type" value="Genomic_DNA"/>
</dbReference>
<dbReference type="AlphaFoldDB" id="A0A839EHF8"/>
<dbReference type="InterPro" id="IPR050832">
    <property type="entry name" value="Bact_Acetyltransf"/>
</dbReference>
<keyword evidence="1 4" id="KW-0808">Transferase</keyword>
<proteinExistence type="predicted"/>
<evidence type="ECO:0000259" key="3">
    <source>
        <dbReference type="PROSITE" id="PS51186"/>
    </source>
</evidence>
<dbReference type="PROSITE" id="PS51186">
    <property type="entry name" value="GNAT"/>
    <property type="match status" value="1"/>
</dbReference>
<keyword evidence="2" id="KW-0012">Acyltransferase</keyword>
<accession>A0A839EHF8</accession>
<reference evidence="4 5" key="1">
    <citation type="submission" date="2020-07" db="EMBL/GenBank/DDBJ databases">
        <title>Sequencing the genomes of 1000 actinobacteria strains.</title>
        <authorList>
            <person name="Klenk H.-P."/>
        </authorList>
    </citation>
    <scope>NUCLEOTIDE SEQUENCE [LARGE SCALE GENOMIC DNA]</scope>
    <source>
        <strain evidence="4 5">DSM 19663</strain>
    </source>
</reference>
<gene>
    <name evidence="4" type="ORF">FHX53_002615</name>
</gene>
<keyword evidence="5" id="KW-1185">Reference proteome</keyword>
<organism evidence="4 5">
    <name type="scientific">Microcella alkalica</name>
    <dbReference type="NCBI Taxonomy" id="355930"/>
    <lineage>
        <taxon>Bacteria</taxon>
        <taxon>Bacillati</taxon>
        <taxon>Actinomycetota</taxon>
        <taxon>Actinomycetes</taxon>
        <taxon>Micrococcales</taxon>
        <taxon>Microbacteriaceae</taxon>
        <taxon>Microcella</taxon>
    </lineage>
</organism>
<dbReference type="PANTHER" id="PTHR43877">
    <property type="entry name" value="AMINOALKYLPHOSPHONATE N-ACETYLTRANSFERASE-RELATED-RELATED"/>
    <property type="match status" value="1"/>
</dbReference>